<protein>
    <submittedName>
        <fullName evidence="1">Uncharacterized protein</fullName>
    </submittedName>
</protein>
<evidence type="ECO:0000313" key="2">
    <source>
        <dbReference type="Proteomes" id="UP000466039"/>
    </source>
</evidence>
<dbReference type="Proteomes" id="UP000466039">
    <property type="component" value="Chromosome"/>
</dbReference>
<proteinExistence type="predicted"/>
<dbReference type="AlphaFoldDB" id="A0AAD1MV67"/>
<evidence type="ECO:0000313" key="1">
    <source>
        <dbReference type="EMBL" id="BBZ59198.1"/>
    </source>
</evidence>
<reference evidence="1 2" key="1">
    <citation type="journal article" date="2019" name="Emerg. Microbes Infect.">
        <title>Comprehensive subspecies identification of 175 nontuberculous mycobacteria species based on 7547 genomic profiles.</title>
        <authorList>
            <person name="Matsumoto Y."/>
            <person name="Kinjo T."/>
            <person name="Motooka D."/>
            <person name="Nabeya D."/>
            <person name="Jung N."/>
            <person name="Uechi K."/>
            <person name="Horii T."/>
            <person name="Iida T."/>
            <person name="Fujita J."/>
            <person name="Nakamura S."/>
        </authorList>
    </citation>
    <scope>NUCLEOTIDE SEQUENCE [LARGE SCALE GENOMIC DNA]</scope>
    <source>
        <strain evidence="1 2">JCM 15658</strain>
    </source>
</reference>
<keyword evidence="2" id="KW-1185">Reference proteome</keyword>
<organism evidence="1 2">
    <name type="scientific">Mycolicibacterium monacense</name>
    <name type="common">Mycobacterium monacense</name>
    <dbReference type="NCBI Taxonomy" id="85693"/>
    <lineage>
        <taxon>Bacteria</taxon>
        <taxon>Bacillati</taxon>
        <taxon>Actinomycetota</taxon>
        <taxon>Actinomycetes</taxon>
        <taxon>Mycobacteriales</taxon>
        <taxon>Mycobacteriaceae</taxon>
        <taxon>Mycolicibacterium</taxon>
    </lineage>
</organism>
<gene>
    <name evidence="1" type="ORF">MMON_04990</name>
</gene>
<name>A0AAD1MV67_MYCMB</name>
<accession>A0AAD1MV67</accession>
<dbReference type="EMBL" id="AP022617">
    <property type="protein sequence ID" value="BBZ59198.1"/>
    <property type="molecule type" value="Genomic_DNA"/>
</dbReference>
<sequence>MVAVLLDDPRTGLAELLRQAVLPHPGVFNQVVVDGDDLVMILKWHGNSQFLTASLSF</sequence>